<dbReference type="RefSeq" id="WP_083523224.1">
    <property type="nucleotide sequence ID" value="NZ_JAFDPW010000001.1"/>
</dbReference>
<reference evidence="4 5" key="1">
    <citation type="submission" date="2022-04" db="EMBL/GenBank/DDBJ databases">
        <title>Human microbiome associated bacterial genomes.</title>
        <authorList>
            <person name="Sandstrom S."/>
            <person name="Salamzade R."/>
            <person name="Kalan L.R."/>
        </authorList>
    </citation>
    <scope>NUCLEOTIDE SEQUENCE [LARGE SCALE GENOMIC DNA]</scope>
    <source>
        <strain evidence="5">p3-SID1799</strain>
    </source>
</reference>
<dbReference type="Proteomes" id="UP001525379">
    <property type="component" value="Unassembled WGS sequence"/>
</dbReference>
<keyword evidence="1 4" id="KW-0378">Hydrolase</keyword>
<keyword evidence="5" id="KW-1185">Reference proteome</keyword>
<evidence type="ECO:0000313" key="5">
    <source>
        <dbReference type="Proteomes" id="UP001525379"/>
    </source>
</evidence>
<dbReference type="InterPro" id="IPR000639">
    <property type="entry name" value="Epox_hydrolase-like"/>
</dbReference>
<comment type="caution">
    <text evidence="4">The sequence shown here is derived from an EMBL/GenBank/DDBJ whole genome shotgun (WGS) entry which is preliminary data.</text>
</comment>
<evidence type="ECO:0000256" key="1">
    <source>
        <dbReference type="ARBA" id="ARBA00022801"/>
    </source>
</evidence>
<accession>A0ABT2HX27</accession>
<proteinExistence type="predicted"/>
<dbReference type="PANTHER" id="PTHR43798">
    <property type="entry name" value="MONOACYLGLYCEROL LIPASE"/>
    <property type="match status" value="1"/>
</dbReference>
<dbReference type="PANTHER" id="PTHR43798:SF31">
    <property type="entry name" value="AB HYDROLASE SUPERFAMILY PROTEIN YCLE"/>
    <property type="match status" value="1"/>
</dbReference>
<dbReference type="GO" id="GO:0016787">
    <property type="term" value="F:hydrolase activity"/>
    <property type="evidence" value="ECO:0007669"/>
    <property type="project" value="UniProtKB-KW"/>
</dbReference>
<dbReference type="SUPFAM" id="SSF53474">
    <property type="entry name" value="alpha/beta-Hydrolases"/>
    <property type="match status" value="1"/>
</dbReference>
<feature type="domain" description="AB hydrolase-1" evidence="3">
    <location>
        <begin position="46"/>
        <end position="289"/>
    </location>
</feature>
<name>A0ABT2HX27_9MICO</name>
<gene>
    <name evidence="4" type="ORF">M3D15_05940</name>
</gene>
<feature type="region of interest" description="Disordered" evidence="2">
    <location>
        <begin position="1"/>
        <end position="20"/>
    </location>
</feature>
<evidence type="ECO:0000259" key="3">
    <source>
        <dbReference type="Pfam" id="PF12697"/>
    </source>
</evidence>
<protein>
    <submittedName>
        <fullName evidence="4">Alpha/beta hydrolase</fullName>
    </submittedName>
</protein>
<dbReference type="Gene3D" id="3.40.50.1820">
    <property type="entry name" value="alpha/beta hydrolase"/>
    <property type="match status" value="1"/>
</dbReference>
<sequence length="312" mass="34502">MFPVEAPSTRHLAQRASERIDAPISGSRTRSWRYPTVNDDANAPKIILVHGFRGTHHGLLPLVAELPNVEFLAPDLPGFGESTPLEGEHNLHAYSRWLGRYLERVDPKGQAILLGHSFGSLVIARNPSVCGSRRIVLVNPIASPALEGPDRFATQLAIAYYRLGAWLPASLGQRLMASRLITRVMSEVMATTHHSGLRRWIHEEHDRHFSDFFDRTTLLDAFRASVSDSVTAHAHKFPVGTVLVAGERDQIAPVAAQRVLVERMPGSSLYVIAGVGHLIHYETPRALARVLRETLDIPGERLTPSERGVATR</sequence>
<dbReference type="Pfam" id="PF12697">
    <property type="entry name" value="Abhydrolase_6"/>
    <property type="match status" value="1"/>
</dbReference>
<evidence type="ECO:0000313" key="4">
    <source>
        <dbReference type="EMBL" id="MCT2042873.1"/>
    </source>
</evidence>
<organism evidence="4 5">
    <name type="scientific">Pseudoclavibacter albus</name>
    <dbReference type="NCBI Taxonomy" id="272241"/>
    <lineage>
        <taxon>Bacteria</taxon>
        <taxon>Bacillati</taxon>
        <taxon>Actinomycetota</taxon>
        <taxon>Actinomycetes</taxon>
        <taxon>Micrococcales</taxon>
        <taxon>Microbacteriaceae</taxon>
        <taxon>Pseudoclavibacter</taxon>
    </lineage>
</organism>
<dbReference type="InterPro" id="IPR000073">
    <property type="entry name" value="AB_hydrolase_1"/>
</dbReference>
<dbReference type="PRINTS" id="PR00111">
    <property type="entry name" value="ABHYDROLASE"/>
</dbReference>
<evidence type="ECO:0000256" key="2">
    <source>
        <dbReference type="SAM" id="MobiDB-lite"/>
    </source>
</evidence>
<dbReference type="PRINTS" id="PR00412">
    <property type="entry name" value="EPOXHYDRLASE"/>
</dbReference>
<dbReference type="InterPro" id="IPR029058">
    <property type="entry name" value="AB_hydrolase_fold"/>
</dbReference>
<dbReference type="EMBL" id="JALXSQ010000018">
    <property type="protein sequence ID" value="MCT2042873.1"/>
    <property type="molecule type" value="Genomic_DNA"/>
</dbReference>
<dbReference type="InterPro" id="IPR050266">
    <property type="entry name" value="AB_hydrolase_sf"/>
</dbReference>